<comment type="caution">
    <text evidence="1">The sequence shown here is derived from an EMBL/GenBank/DDBJ whole genome shotgun (WGS) entry which is preliminary data.</text>
</comment>
<name>A0A0L6CMK2_9MICO</name>
<sequence length="124" mass="13307">MRGSWAISFPLDAERSPFTVTVKDGAWSADYRDGEEGTWKYAGGSLQIVNWTGDNSVGTATGVPEQVTEGSVPSTLPWTWKGTADSSTDDDLSFGLAWDQRSSTMTITATDANGQPLVIEAKRS</sequence>
<dbReference type="EMBL" id="LAIR01000002">
    <property type="protein sequence ID" value="KNX38778.1"/>
    <property type="molecule type" value="Genomic_DNA"/>
</dbReference>
<accession>A0A0L6CMK2</accession>
<gene>
    <name evidence="1" type="ORF">VV01_19155</name>
</gene>
<protein>
    <submittedName>
        <fullName evidence="1">Uncharacterized protein</fullName>
    </submittedName>
</protein>
<reference evidence="2" key="1">
    <citation type="submission" date="2015-03" db="EMBL/GenBank/DDBJ databases">
        <title>Luteipulveratus halotolerans sp. nov., a novel actinobacterium (Dermacoccaceae) from Sarawak, Malaysia.</title>
        <authorList>
            <person name="Juboi H."/>
            <person name="Basik A."/>
            <person name="Shamsul S.S."/>
            <person name="Arnold P."/>
            <person name="Schmitt E.K."/>
            <person name="Sanglier J.-J."/>
            <person name="Yeo T."/>
        </authorList>
    </citation>
    <scope>NUCLEOTIDE SEQUENCE [LARGE SCALE GENOMIC DNA]</scope>
    <source>
        <strain evidence="2">C296001</strain>
    </source>
</reference>
<evidence type="ECO:0000313" key="1">
    <source>
        <dbReference type="EMBL" id="KNX38778.1"/>
    </source>
</evidence>
<evidence type="ECO:0000313" key="2">
    <source>
        <dbReference type="Proteomes" id="UP000037397"/>
    </source>
</evidence>
<dbReference type="AlphaFoldDB" id="A0A0L6CMK2"/>
<keyword evidence="2" id="KW-1185">Reference proteome</keyword>
<proteinExistence type="predicted"/>
<organism evidence="1 2">
    <name type="scientific">Luteipulveratus halotolerans</name>
    <dbReference type="NCBI Taxonomy" id="1631356"/>
    <lineage>
        <taxon>Bacteria</taxon>
        <taxon>Bacillati</taxon>
        <taxon>Actinomycetota</taxon>
        <taxon>Actinomycetes</taxon>
        <taxon>Micrococcales</taxon>
        <taxon>Dermacoccaceae</taxon>
        <taxon>Luteipulveratus</taxon>
    </lineage>
</organism>
<dbReference type="Proteomes" id="UP000037397">
    <property type="component" value="Unassembled WGS sequence"/>
</dbReference>